<evidence type="ECO:0000313" key="1">
    <source>
        <dbReference type="EMBL" id="BBO22045.1"/>
    </source>
</evidence>
<evidence type="ECO:0000313" key="2">
    <source>
        <dbReference type="Proteomes" id="UP000662914"/>
    </source>
</evidence>
<accession>A0A809RCF7</accession>
<dbReference type="AlphaFoldDB" id="A0A809RCF7"/>
<organism evidence="1 2">
    <name type="scientific">Candidatus Desulfobacillus denitrificans</name>
    <dbReference type="NCBI Taxonomy" id="2608985"/>
    <lineage>
        <taxon>Bacteria</taxon>
        <taxon>Pseudomonadati</taxon>
        <taxon>Pseudomonadota</taxon>
        <taxon>Betaproteobacteria</taxon>
        <taxon>Candidatus Desulfobacillus</taxon>
    </lineage>
</organism>
<dbReference type="EMBL" id="AP021857">
    <property type="protein sequence ID" value="BBO22045.1"/>
    <property type="molecule type" value="Genomic_DNA"/>
</dbReference>
<sequence length="488" mass="55605">MNKPGRNDPCPCGSGKKYKHCCMNAQQAESPLELRWRRVRRAIEGMASTLLSYGGKRYGRTLLDEAWETFWPFEEDEAFDPETPHLPVFMPWLFFDWLPDPRDTGLDPAVLDGLTLAQAWLQDNARRADPVLVEYVQACCAAPFSFYDIVSVQPGLGATLRDIFNGEEIEVRERSASGQMRAGDILFAKLARLNDIVLIEGMTPVMIPPDRRGPIQTLRKRMVRGKKALTPTVLREWDLDMLWTYHEIVDPILNPRRPQLQNTDGDPFVPHKLVFDIGSPQEAFDALADLCITATREELLEDARRDGDGRLAGIAIDWQKAGNAKHKSWNNTVMGKIDIDGGRMTVEMNSENRALQFRKLVEVRLPAARYRTMSIEPVESMLAERAQRPPTAAEHQAEKEQEAFNAQPEVQAMIREEMRRHYREWLDMKIPALGNKTPRQAVRSRDGRELVEGLLLQLERGLEQTPQIDPAIVRELREALGLLQKPLL</sequence>
<dbReference type="InterPro" id="IPR004027">
    <property type="entry name" value="SEC_C_motif"/>
</dbReference>
<dbReference type="SUPFAM" id="SSF103642">
    <property type="entry name" value="Sec-C motif"/>
    <property type="match status" value="1"/>
</dbReference>
<reference evidence="1" key="1">
    <citation type="journal article" name="DNA Res.">
        <title>The physiological potential of anammox bacteria as revealed by their core genome structure.</title>
        <authorList>
            <person name="Okubo T."/>
            <person name="Toyoda A."/>
            <person name="Fukuhara K."/>
            <person name="Uchiyama I."/>
            <person name="Harigaya Y."/>
            <person name="Kuroiwa M."/>
            <person name="Suzuki T."/>
            <person name="Murakami Y."/>
            <person name="Suwa Y."/>
            <person name="Takami H."/>
        </authorList>
    </citation>
    <scope>NUCLEOTIDE SEQUENCE</scope>
    <source>
        <strain evidence="1">317325-3</strain>
    </source>
</reference>
<name>A0A809RCF7_9PROT</name>
<dbReference type="Pfam" id="PF02810">
    <property type="entry name" value="SEC-C"/>
    <property type="match status" value="1"/>
</dbReference>
<proteinExistence type="predicted"/>
<dbReference type="Proteomes" id="UP000662914">
    <property type="component" value="Chromosome"/>
</dbReference>
<gene>
    <name evidence="1" type="ORF">DSYM_27440</name>
</gene>
<evidence type="ECO:0008006" key="3">
    <source>
        <dbReference type="Google" id="ProtNLM"/>
    </source>
</evidence>
<dbReference type="KEGG" id="ddz:DSYM_27440"/>
<dbReference type="Gene3D" id="3.10.450.50">
    <property type="match status" value="1"/>
</dbReference>
<protein>
    <recommendedName>
        <fullName evidence="3">Antitoxin Xre/MbcA/ParS-like toxin-binding domain-containing protein</fullName>
    </recommendedName>
</protein>